<gene>
    <name evidence="3" type="ORF">G5C65_36995</name>
</gene>
<reference evidence="3 4" key="1">
    <citation type="submission" date="2020-02" db="EMBL/GenBank/DDBJ databases">
        <title>Whole-genome analyses of novel actinobacteria.</title>
        <authorList>
            <person name="Sahin N."/>
            <person name="Tatar D."/>
        </authorList>
    </citation>
    <scope>NUCLEOTIDE SEQUENCE [LARGE SCALE GENOMIC DNA]</scope>
    <source>
        <strain evidence="3 4">SB3404</strain>
    </source>
</reference>
<feature type="domain" description="Putative T7SS secretion signal" evidence="2">
    <location>
        <begin position="41"/>
        <end position="285"/>
    </location>
</feature>
<feature type="region of interest" description="Disordered" evidence="1">
    <location>
        <begin position="225"/>
        <end position="306"/>
    </location>
</feature>
<dbReference type="RefSeq" id="WP_165303416.1">
    <property type="nucleotide sequence ID" value="NZ_JAAKZZ010000920.1"/>
</dbReference>
<evidence type="ECO:0000259" key="2">
    <source>
        <dbReference type="Pfam" id="PF21725"/>
    </source>
</evidence>
<feature type="compositionally biased region" description="Basic and acidic residues" evidence="1">
    <location>
        <begin position="250"/>
        <end position="266"/>
    </location>
</feature>
<evidence type="ECO:0000313" key="4">
    <source>
        <dbReference type="Proteomes" id="UP000477722"/>
    </source>
</evidence>
<dbReference type="Proteomes" id="UP000477722">
    <property type="component" value="Unassembled WGS sequence"/>
</dbReference>
<name>A0A6G4X8E5_9ACTN</name>
<feature type="non-terminal residue" evidence="3">
    <location>
        <position position="306"/>
    </location>
</feature>
<accession>A0A6G4X8E5</accession>
<protein>
    <submittedName>
        <fullName evidence="3">S46 family peptidase</fullName>
    </submittedName>
</protein>
<evidence type="ECO:0000313" key="3">
    <source>
        <dbReference type="EMBL" id="NGO73819.1"/>
    </source>
</evidence>
<dbReference type="InterPro" id="IPR049082">
    <property type="entry name" value="T7SS_signal"/>
</dbReference>
<proteinExistence type="predicted"/>
<organism evidence="3 4">
    <name type="scientific">Streptomyces boncukensis</name>
    <dbReference type="NCBI Taxonomy" id="2711219"/>
    <lineage>
        <taxon>Bacteria</taxon>
        <taxon>Bacillati</taxon>
        <taxon>Actinomycetota</taxon>
        <taxon>Actinomycetes</taxon>
        <taxon>Kitasatosporales</taxon>
        <taxon>Streptomycetaceae</taxon>
        <taxon>Streptomyces</taxon>
    </lineage>
</organism>
<dbReference type="AlphaFoldDB" id="A0A6G4X8E5"/>
<sequence>MGLGDIGGAVKGGLNKAKDGVGKLADGGIDTFKDITPDPVEDRLEGLAERGGTAFRKGTDAAAGQLDDWGLHKAAGLTRRFGEGVNNHTGGDVPERDLEETESAKDLIHGSPSKLRSTARHLKDFAKAFNGVGRGLRRLDSRHLKGAAAEAFREKAQVQPARWSKAADACERAAGALEDFAGTVEWARGQAGECVRAYKEGKAASAAHGRAVTFYNDAVDAYNDLPAKDRKPGSLPDRPPAEDPGAAAMREARETLEEARRQRDAAARAAKGAVEAARDAAPPKPSYAAQLKSGGKGWLLNAEHQV</sequence>
<dbReference type="Pfam" id="PF21725">
    <property type="entry name" value="T7SS_signal"/>
    <property type="match status" value="1"/>
</dbReference>
<dbReference type="EMBL" id="JAAKZZ010000920">
    <property type="protein sequence ID" value="NGO73819.1"/>
    <property type="molecule type" value="Genomic_DNA"/>
</dbReference>
<comment type="caution">
    <text evidence="3">The sequence shown here is derived from an EMBL/GenBank/DDBJ whole genome shotgun (WGS) entry which is preliminary data.</text>
</comment>
<feature type="region of interest" description="Disordered" evidence="1">
    <location>
        <begin position="12"/>
        <end position="38"/>
    </location>
</feature>
<evidence type="ECO:0000256" key="1">
    <source>
        <dbReference type="SAM" id="MobiDB-lite"/>
    </source>
</evidence>
<keyword evidence="4" id="KW-1185">Reference proteome</keyword>